<dbReference type="Pfam" id="PF20016">
    <property type="entry name" value="ThsA_Macro"/>
    <property type="match status" value="1"/>
</dbReference>
<dbReference type="PATRIC" id="fig|366394.8.peg.1930"/>
<evidence type="ECO:0000313" key="3">
    <source>
        <dbReference type="EMBL" id="ABR64200.1"/>
    </source>
</evidence>
<dbReference type="HOGENOM" id="CLU_949628_0_0_5"/>
<evidence type="ECO:0000313" key="4">
    <source>
        <dbReference type="Proteomes" id="UP000001108"/>
    </source>
</evidence>
<reference evidence="3 4" key="2">
    <citation type="journal article" date="2010" name="Stand. Genomic Sci.">
        <title>Complete genome sequence of the Medicago microsymbiont Ensifer (Sinorhizobium) medicae strain WSM419.</title>
        <authorList>
            <person name="Reeve W."/>
            <person name="Chain P."/>
            <person name="O'Hara G."/>
            <person name="Ardley J."/>
            <person name="Nandesena K."/>
            <person name="Brau L."/>
            <person name="Tiwari R."/>
            <person name="Malfatti S."/>
            <person name="Kiss H."/>
            <person name="Lapidus A."/>
            <person name="Copeland A."/>
            <person name="Nolan M."/>
            <person name="Land M."/>
            <person name="Hauser L."/>
            <person name="Chang Y.J."/>
            <person name="Ivanova N."/>
            <person name="Mavromatis K."/>
            <person name="Markowitz V."/>
            <person name="Kyrpides N."/>
            <person name="Gollagher M."/>
            <person name="Yates R."/>
            <person name="Dilworth M."/>
            <person name="Howieson J."/>
        </authorList>
    </citation>
    <scope>NUCLEOTIDE SEQUENCE [LARGE SCALE GENOMIC DNA]</scope>
    <source>
        <strain evidence="3 4">WSM419</strain>
        <plasmid evidence="4">Plasmid pSMED02</plasmid>
    </source>
</reference>
<dbReference type="AlphaFoldDB" id="A6UKM0"/>
<dbReference type="Proteomes" id="UP000001108">
    <property type="component" value="Plasmid pSMED02"/>
</dbReference>
<sequence>MRYFWKSILTLSFWRYSLFSRGALVSIFSIAGAIYLAIEMLDFFSMYTKDKYSKYTIFAILAASASITLGTRRPVSRISYKIPKRDFSYDVAIGDLLDTKCSNVVISTNTTFDTDIASGLISPDSLQGQLAFRYFNSNTAEMDRQIAESLQGVEAIDHPSGRGKKKRYPTGTIAKIQAHGKTFFFIAMSELNEDGNARSSVRMVDEAVEALWVYIAERGELADVAMPIIGTGRGRIQLSRTKMIERLAQSFADASAERVFSNRLVIYIHPEDAAKHAVNLFEIRDYLAMSLHI</sequence>
<dbReference type="eggNOG" id="COG3629">
    <property type="taxonomic scope" value="Bacteria"/>
</dbReference>
<keyword evidence="1" id="KW-0812">Transmembrane</keyword>
<evidence type="ECO:0000259" key="2">
    <source>
        <dbReference type="Pfam" id="PF20016"/>
    </source>
</evidence>
<proteinExistence type="predicted"/>
<dbReference type="OrthoDB" id="2606558at2"/>
<feature type="transmembrane region" description="Helical" evidence="1">
    <location>
        <begin position="21"/>
        <end position="40"/>
    </location>
</feature>
<feature type="domain" description="Thoeris protein ThsA Macro" evidence="2">
    <location>
        <begin position="91"/>
        <end position="269"/>
    </location>
</feature>
<dbReference type="KEGG" id="smd:Smed_5438"/>
<name>A6UKM0_SINMW</name>
<dbReference type="InterPro" id="IPR045535">
    <property type="entry name" value="ThsA_Macro"/>
</dbReference>
<geneLocation type="plasmid" evidence="3 4">
    <name>pSMED02</name>
</geneLocation>
<keyword evidence="1" id="KW-1133">Transmembrane helix</keyword>
<keyword evidence="3" id="KW-0614">Plasmid</keyword>
<evidence type="ECO:0000256" key="1">
    <source>
        <dbReference type="SAM" id="Phobius"/>
    </source>
</evidence>
<gene>
    <name evidence="3" type="ordered locus">Smed_5438</name>
</gene>
<reference evidence="4" key="1">
    <citation type="submission" date="2007-06" db="EMBL/GenBank/DDBJ databases">
        <title>Complete sequence of Sinorhizobium medicae WSM419 plasmid pSMED02.</title>
        <authorList>
            <consortium name="US DOE Joint Genome Institute"/>
            <person name="Copeland A."/>
            <person name="Lucas S."/>
            <person name="Lapidus A."/>
            <person name="Barry K."/>
            <person name="Glavina del Rio T."/>
            <person name="Dalin E."/>
            <person name="Tice H."/>
            <person name="Pitluck S."/>
            <person name="Chain P."/>
            <person name="Malfatti S."/>
            <person name="Shin M."/>
            <person name="Vergez L."/>
            <person name="Schmutz J."/>
            <person name="Larimer F."/>
            <person name="Land M."/>
            <person name="Hauser L."/>
            <person name="Kyrpides N."/>
            <person name="Mikhailova N."/>
            <person name="Reeve W.G."/>
            <person name="Richardson P."/>
        </authorList>
    </citation>
    <scope>NUCLEOTIDE SEQUENCE [LARGE SCALE GENOMIC DNA]</scope>
    <source>
        <strain evidence="4">WSM419</strain>
        <plasmid evidence="4">Plasmid pSMED02</plasmid>
    </source>
</reference>
<feature type="transmembrane region" description="Helical" evidence="1">
    <location>
        <begin position="52"/>
        <end position="71"/>
    </location>
</feature>
<dbReference type="InterPro" id="IPR043472">
    <property type="entry name" value="Macro_dom-like"/>
</dbReference>
<keyword evidence="1" id="KW-0472">Membrane</keyword>
<accession>A6UKM0</accession>
<dbReference type="SUPFAM" id="SSF52949">
    <property type="entry name" value="Macro domain-like"/>
    <property type="match status" value="1"/>
</dbReference>
<dbReference type="EMBL" id="CP000740">
    <property type="protein sequence ID" value="ABR64200.1"/>
    <property type="molecule type" value="Genomic_DNA"/>
</dbReference>
<organism evidence="3 4">
    <name type="scientific">Sinorhizobium medicae (strain WSM419)</name>
    <name type="common">Ensifer medicae</name>
    <dbReference type="NCBI Taxonomy" id="366394"/>
    <lineage>
        <taxon>Bacteria</taxon>
        <taxon>Pseudomonadati</taxon>
        <taxon>Pseudomonadota</taxon>
        <taxon>Alphaproteobacteria</taxon>
        <taxon>Hyphomicrobiales</taxon>
        <taxon>Rhizobiaceae</taxon>
        <taxon>Sinorhizobium/Ensifer group</taxon>
        <taxon>Sinorhizobium</taxon>
    </lineage>
</organism>
<protein>
    <recommendedName>
        <fullName evidence="2">Thoeris protein ThsA Macro domain-containing protein</fullName>
    </recommendedName>
</protein>